<evidence type="ECO:0000313" key="2">
    <source>
        <dbReference type="EMBL" id="QHT37987.1"/>
    </source>
</evidence>
<feature type="domain" description="N-acetyltransferase" evidence="1">
    <location>
        <begin position="13"/>
        <end position="161"/>
    </location>
</feature>
<sequence length="161" mass="18682">MGILFSKQEKLTLIIRKIQLTDFHEQYLDLLSNLYENIHSNSYPFPNIEEFYNNLNDKHVVLVIEDPEENLIVGTGTVLIEPKIMHNFGLVGHIEDIVVHPEYRNLGIGKVIVEKLVAYAKINNCYKCILDCTNDKIPFYEKCNFSNDSTQMSYYFNSSNL</sequence>
<dbReference type="AlphaFoldDB" id="A0A6C0F832"/>
<protein>
    <recommendedName>
        <fullName evidence="1">N-acetyltransferase domain-containing protein</fullName>
    </recommendedName>
</protein>
<dbReference type="PANTHER" id="PTHR13355">
    <property type="entry name" value="GLUCOSAMINE 6-PHOSPHATE N-ACETYLTRANSFERASE"/>
    <property type="match status" value="1"/>
</dbReference>
<dbReference type="SUPFAM" id="SSF55729">
    <property type="entry name" value="Acyl-CoA N-acyltransferases (Nat)"/>
    <property type="match status" value="1"/>
</dbReference>
<dbReference type="InterPro" id="IPR039143">
    <property type="entry name" value="GNPNAT1-like"/>
</dbReference>
<reference evidence="2" key="1">
    <citation type="journal article" date="2020" name="Nature">
        <title>Giant virus diversity and host interactions through global metagenomics.</title>
        <authorList>
            <person name="Schulz F."/>
            <person name="Roux S."/>
            <person name="Paez-Espino D."/>
            <person name="Jungbluth S."/>
            <person name="Walsh D.A."/>
            <person name="Denef V.J."/>
            <person name="McMahon K.D."/>
            <person name="Konstantinidis K.T."/>
            <person name="Eloe-Fadrosh E.A."/>
            <person name="Kyrpides N.C."/>
            <person name="Woyke T."/>
        </authorList>
    </citation>
    <scope>NUCLEOTIDE SEQUENCE</scope>
    <source>
        <strain evidence="2">GVMAG-S-ERX556049-19</strain>
    </source>
</reference>
<dbReference type="Pfam" id="PF00583">
    <property type="entry name" value="Acetyltransf_1"/>
    <property type="match status" value="1"/>
</dbReference>
<dbReference type="EMBL" id="MN738823">
    <property type="protein sequence ID" value="QHT37987.1"/>
    <property type="molecule type" value="Genomic_DNA"/>
</dbReference>
<name>A0A6C0F832_9ZZZZ</name>
<evidence type="ECO:0000259" key="1">
    <source>
        <dbReference type="PROSITE" id="PS51186"/>
    </source>
</evidence>
<proteinExistence type="predicted"/>
<dbReference type="CDD" id="cd04301">
    <property type="entry name" value="NAT_SF"/>
    <property type="match status" value="1"/>
</dbReference>
<dbReference type="PROSITE" id="PS51186">
    <property type="entry name" value="GNAT"/>
    <property type="match status" value="1"/>
</dbReference>
<dbReference type="InterPro" id="IPR016181">
    <property type="entry name" value="Acyl_CoA_acyltransferase"/>
</dbReference>
<dbReference type="PANTHER" id="PTHR13355:SF11">
    <property type="entry name" value="GLUCOSAMINE 6-PHOSPHATE N-ACETYLTRANSFERASE"/>
    <property type="match status" value="1"/>
</dbReference>
<accession>A0A6C0F832</accession>
<dbReference type="Gene3D" id="3.40.630.30">
    <property type="match status" value="1"/>
</dbReference>
<dbReference type="GO" id="GO:0004343">
    <property type="term" value="F:glucosamine 6-phosphate N-acetyltransferase activity"/>
    <property type="evidence" value="ECO:0007669"/>
    <property type="project" value="TreeGrafter"/>
</dbReference>
<organism evidence="2">
    <name type="scientific">viral metagenome</name>
    <dbReference type="NCBI Taxonomy" id="1070528"/>
    <lineage>
        <taxon>unclassified sequences</taxon>
        <taxon>metagenomes</taxon>
        <taxon>organismal metagenomes</taxon>
    </lineage>
</organism>
<dbReference type="InterPro" id="IPR000182">
    <property type="entry name" value="GNAT_dom"/>
</dbReference>